<dbReference type="Proteomes" id="UP000028582">
    <property type="component" value="Unassembled WGS sequence"/>
</dbReference>
<dbReference type="EC" id="2.4.1.-" evidence="10"/>
<evidence type="ECO:0000256" key="10">
    <source>
        <dbReference type="RuleBase" id="RU363063"/>
    </source>
</evidence>
<keyword evidence="5" id="KW-0812">Transmembrane</keyword>
<proteinExistence type="inferred from homology"/>
<dbReference type="Gene3D" id="3.90.550.50">
    <property type="match status" value="1"/>
</dbReference>
<gene>
    <name evidence="12" type="ORF">F444_13958</name>
</gene>
<evidence type="ECO:0000256" key="1">
    <source>
        <dbReference type="ARBA" id="ARBA00004323"/>
    </source>
</evidence>
<feature type="chain" id="PRO_5001753591" description="Hexosyltransferase" evidence="11">
    <location>
        <begin position="18"/>
        <end position="460"/>
    </location>
</feature>
<keyword evidence="8 10" id="KW-0333">Golgi apparatus</keyword>
<comment type="similarity">
    <text evidence="2 10">Belongs to the glycosyltransferase 31 family.</text>
</comment>
<keyword evidence="6" id="KW-0735">Signal-anchor</keyword>
<evidence type="ECO:0000313" key="13">
    <source>
        <dbReference type="Proteomes" id="UP000028582"/>
    </source>
</evidence>
<dbReference type="OrthoDB" id="202235at2759"/>
<dbReference type="Pfam" id="PF01762">
    <property type="entry name" value="Galactosyl_T"/>
    <property type="match status" value="1"/>
</dbReference>
<evidence type="ECO:0000256" key="8">
    <source>
        <dbReference type="ARBA" id="ARBA00023034"/>
    </source>
</evidence>
<evidence type="ECO:0000256" key="9">
    <source>
        <dbReference type="ARBA" id="ARBA00023136"/>
    </source>
</evidence>
<dbReference type="PANTHER" id="PTHR11214">
    <property type="entry name" value="BETA-1,3-N-ACETYLGLUCOSAMINYLTRANSFERASE"/>
    <property type="match status" value="1"/>
</dbReference>
<keyword evidence="4" id="KW-0808">Transferase</keyword>
<evidence type="ECO:0000313" key="12">
    <source>
        <dbReference type="EMBL" id="ETO69446.1"/>
    </source>
</evidence>
<evidence type="ECO:0000256" key="5">
    <source>
        <dbReference type="ARBA" id="ARBA00022692"/>
    </source>
</evidence>
<feature type="signal peptide" evidence="11">
    <location>
        <begin position="1"/>
        <end position="17"/>
    </location>
</feature>
<dbReference type="PANTHER" id="PTHR11214:SF3">
    <property type="entry name" value="BETA-1,3-GALACTOSYLTRANSFERASE 6"/>
    <property type="match status" value="1"/>
</dbReference>
<dbReference type="GO" id="GO:0000139">
    <property type="term" value="C:Golgi membrane"/>
    <property type="evidence" value="ECO:0007669"/>
    <property type="project" value="UniProtKB-SubCell"/>
</dbReference>
<evidence type="ECO:0000256" key="4">
    <source>
        <dbReference type="ARBA" id="ARBA00022679"/>
    </source>
</evidence>
<dbReference type="AlphaFoldDB" id="A0A080ZS35"/>
<dbReference type="InterPro" id="IPR002659">
    <property type="entry name" value="Glyco_trans_31"/>
</dbReference>
<organism evidence="12 13">
    <name type="scientific">Phytophthora nicotianae P1976</name>
    <dbReference type="NCBI Taxonomy" id="1317066"/>
    <lineage>
        <taxon>Eukaryota</taxon>
        <taxon>Sar</taxon>
        <taxon>Stramenopiles</taxon>
        <taxon>Oomycota</taxon>
        <taxon>Peronosporomycetes</taxon>
        <taxon>Peronosporales</taxon>
        <taxon>Peronosporaceae</taxon>
        <taxon>Phytophthora</taxon>
    </lineage>
</organism>
<comment type="subcellular location">
    <subcellularLocation>
        <location evidence="1 10">Golgi apparatus membrane</location>
        <topology evidence="1 10">Single-pass type II membrane protein</topology>
    </subcellularLocation>
</comment>
<evidence type="ECO:0000256" key="7">
    <source>
        <dbReference type="ARBA" id="ARBA00022989"/>
    </source>
</evidence>
<reference evidence="12 13" key="1">
    <citation type="submission" date="2013-11" db="EMBL/GenBank/DDBJ databases">
        <title>The Genome Sequence of Phytophthora parasitica P1976.</title>
        <authorList>
            <consortium name="The Broad Institute Genomics Platform"/>
            <person name="Russ C."/>
            <person name="Tyler B."/>
            <person name="Panabieres F."/>
            <person name="Shan W."/>
            <person name="Tripathy S."/>
            <person name="Grunwald N."/>
            <person name="Machado M."/>
            <person name="Johnson C.S."/>
            <person name="Walker B."/>
            <person name="Young S."/>
            <person name="Zeng Q."/>
            <person name="Gargeya S."/>
            <person name="Fitzgerald M."/>
            <person name="Haas B."/>
            <person name="Abouelleil A."/>
            <person name="Allen A.W."/>
            <person name="Alvarado L."/>
            <person name="Arachchi H.M."/>
            <person name="Berlin A.M."/>
            <person name="Chapman S.B."/>
            <person name="Gainer-Dewar J."/>
            <person name="Goldberg J."/>
            <person name="Griggs A."/>
            <person name="Gujja S."/>
            <person name="Hansen M."/>
            <person name="Howarth C."/>
            <person name="Imamovic A."/>
            <person name="Ireland A."/>
            <person name="Larimer J."/>
            <person name="McCowan C."/>
            <person name="Murphy C."/>
            <person name="Pearson M."/>
            <person name="Poon T.W."/>
            <person name="Priest M."/>
            <person name="Roberts A."/>
            <person name="Saif S."/>
            <person name="Shea T."/>
            <person name="Sisk P."/>
            <person name="Sykes S."/>
            <person name="Wortman J."/>
            <person name="Nusbaum C."/>
            <person name="Birren B."/>
        </authorList>
    </citation>
    <scope>NUCLEOTIDE SEQUENCE [LARGE SCALE GENOMIC DNA]</scope>
    <source>
        <strain evidence="12 13">P1976</strain>
    </source>
</reference>
<evidence type="ECO:0000256" key="11">
    <source>
        <dbReference type="SAM" id="SignalP"/>
    </source>
</evidence>
<dbReference type="EMBL" id="ANJA01002548">
    <property type="protein sequence ID" value="ETO69446.1"/>
    <property type="molecule type" value="Genomic_DNA"/>
</dbReference>
<sequence>MLFLLSLWVIVLSATSSQFHTQQPDLPSGGDPITNFQIIYPVAEAIETLPLEFHVEIGIKTLEDYKTYIVDKFLCVELNESLKKCSLMANPSVIFHDLPDGNYTALAFITDIHSNIQYHQTSETKFSVVSKEAFTEYTAERSRDAKELSLLEWAMLQDKVLEKTEKEPVEDVRATQTTPTVNASDIFLVIGVKTSLVKNFKLRQAIRGTWASQNALPADVMVFFIGCEPDLSYVHGADEQQQIRDAINLEKQTYRDLLIDELRCQDSYADLPNKVKEFLRFATQQFLETPFFMIADDDIYLRVDKLTDELRVMDRSQPLYIGQVWDLIIGRSQKPVRDTTERYYISEELYPLHSYPPFAFGPHYLLSIDCARFIVKNSGKLRGLSAIDDVSVALWLMAIQVYARHTSAFANLRLEACKNGLISLADLSSYGIRSMHGNLFQKRDMCYGFDRALWQMGTTM</sequence>
<accession>A0A080ZS35</accession>
<name>A0A080ZS35_PHYNI</name>
<evidence type="ECO:0000256" key="2">
    <source>
        <dbReference type="ARBA" id="ARBA00008661"/>
    </source>
</evidence>
<dbReference type="GO" id="GO:0016758">
    <property type="term" value="F:hexosyltransferase activity"/>
    <property type="evidence" value="ECO:0007669"/>
    <property type="project" value="InterPro"/>
</dbReference>
<evidence type="ECO:0000256" key="6">
    <source>
        <dbReference type="ARBA" id="ARBA00022968"/>
    </source>
</evidence>
<keyword evidence="3 10" id="KW-0328">Glycosyltransferase</keyword>
<comment type="caution">
    <text evidence="12">The sequence shown here is derived from an EMBL/GenBank/DDBJ whole genome shotgun (WGS) entry which is preliminary data.</text>
</comment>
<keyword evidence="11" id="KW-0732">Signal</keyword>
<evidence type="ECO:0000256" key="3">
    <source>
        <dbReference type="ARBA" id="ARBA00022676"/>
    </source>
</evidence>
<protein>
    <recommendedName>
        <fullName evidence="10">Hexosyltransferase</fullName>
        <ecNumber evidence="10">2.4.1.-</ecNumber>
    </recommendedName>
</protein>
<keyword evidence="9" id="KW-0472">Membrane</keyword>
<keyword evidence="7" id="KW-1133">Transmembrane helix</keyword>